<protein>
    <submittedName>
        <fullName evidence="1">Uncharacterized protein</fullName>
    </submittedName>
</protein>
<dbReference type="AlphaFoldDB" id="A0A1C3CXG5"/>
<reference evidence="1 2" key="1">
    <citation type="submission" date="2016-07" db="EMBL/GenBank/DDBJ databases">
        <title>Acinetobacter sp. ANC 4603.</title>
        <authorList>
            <person name="Radolfova-Krizova L."/>
            <person name="Nemec A."/>
        </authorList>
    </citation>
    <scope>NUCLEOTIDE SEQUENCE [LARGE SCALE GENOMIC DNA]</scope>
    <source>
        <strain evidence="1 2">ANC 4603</strain>
    </source>
</reference>
<dbReference type="OrthoDB" id="6705934at2"/>
<keyword evidence="2" id="KW-1185">Reference proteome</keyword>
<organism evidence="1 2">
    <name type="scientific">Acinetobacter celticus</name>
    <dbReference type="NCBI Taxonomy" id="1891224"/>
    <lineage>
        <taxon>Bacteria</taxon>
        <taxon>Pseudomonadati</taxon>
        <taxon>Pseudomonadota</taxon>
        <taxon>Gammaproteobacteria</taxon>
        <taxon>Moraxellales</taxon>
        <taxon>Moraxellaceae</taxon>
        <taxon>Acinetobacter</taxon>
    </lineage>
</organism>
<evidence type="ECO:0000313" key="1">
    <source>
        <dbReference type="EMBL" id="ODA13347.1"/>
    </source>
</evidence>
<proteinExistence type="predicted"/>
<dbReference type="RefSeq" id="WP_068887618.1">
    <property type="nucleotide sequence ID" value="NZ_CBCRUU010000002.1"/>
</dbReference>
<evidence type="ECO:0000313" key="2">
    <source>
        <dbReference type="Proteomes" id="UP000186553"/>
    </source>
</evidence>
<name>A0A1C3CXG5_9GAMM</name>
<dbReference type="EMBL" id="MBDL01000009">
    <property type="protein sequence ID" value="ODA13347.1"/>
    <property type="molecule type" value="Genomic_DNA"/>
</dbReference>
<comment type="caution">
    <text evidence="1">The sequence shown here is derived from an EMBL/GenBank/DDBJ whole genome shotgun (WGS) entry which is preliminary data.</text>
</comment>
<sequence length="332" mass="38580">MTKTLNIAVFGLNTTDINQLKTQIVLCLPSNTQPNWVNIAEEKIDVLFVTDIFFNSIGIQNTLKERAQRYLKLTKSNRDFGKIIGDQLFYPFSDLTYLSKWFSQELLPNTDETIQLKPNNKNFHLNTKNEFLTVLKSETTLEQVFSEIFTPRNGYIQLFDANGFIALVDTRTERVWIEENMTGLQFNDSLNQTYATSQIVHENTEGKLIYDLRTWLWQTLSHSSMLTLPKAQMNQNFKLDIWPQFAKNMHRRDDLKMAACFSEGANIRAVQQHLNSTDEKILNFVSCASLLQLGRFIESDEVKFSTDINQIQMNQTNKLRNFFGKFRKKLGL</sequence>
<dbReference type="Proteomes" id="UP000186553">
    <property type="component" value="Unassembled WGS sequence"/>
</dbReference>
<gene>
    <name evidence="1" type="ORF">BBP83_07915</name>
</gene>
<accession>A0A1C3CXG5</accession>